<sequence length="192" mass="19630">MRMSLITAASLSALLLAACAPANEQPAGEAAVAPVETEAVHDDHAGMHGDDMGTEADAPVDRGIIAGTLALVEGSVLVPPAGRDVTAGFGTFAAGARAVTITGAEAPFAQAVELHTHEMSADGKMAMRKVETFTVPANGDHSLTRGGDHLMFFGVQPDSLTPGTAVTVTVRVQLEDGTTEDVELPMTVAARD</sequence>
<protein>
    <submittedName>
        <fullName evidence="2">Putative lipoprotein</fullName>
    </submittedName>
</protein>
<keyword evidence="2" id="KW-0449">Lipoprotein</keyword>
<dbReference type="PANTHER" id="PTHR36302">
    <property type="entry name" value="BLR7088 PROTEIN"/>
    <property type="match status" value="1"/>
</dbReference>
<name>A0A062VPH5_9PROT</name>
<dbReference type="RefSeq" id="WP_051612157.1">
    <property type="nucleotide sequence ID" value="NZ_ARYM01000001.1"/>
</dbReference>
<dbReference type="Proteomes" id="UP000027100">
    <property type="component" value="Unassembled WGS sequence"/>
</dbReference>
<dbReference type="SUPFAM" id="SSF110087">
    <property type="entry name" value="DR1885-like metal-binding protein"/>
    <property type="match status" value="1"/>
</dbReference>
<comment type="caution">
    <text evidence="2">The sequence shown here is derived from an EMBL/GenBank/DDBJ whole genome shotgun (WGS) entry which is preliminary data.</text>
</comment>
<dbReference type="Gene3D" id="2.60.40.1890">
    <property type="entry name" value="PCu(A)C copper chaperone"/>
    <property type="match status" value="1"/>
</dbReference>
<accession>A0A062VPH5</accession>
<dbReference type="PANTHER" id="PTHR36302:SF1">
    <property type="entry name" value="COPPER CHAPERONE PCU(A)C"/>
    <property type="match status" value="1"/>
</dbReference>
<dbReference type="Pfam" id="PF04314">
    <property type="entry name" value="PCuAC"/>
    <property type="match status" value="1"/>
</dbReference>
<evidence type="ECO:0000313" key="2">
    <source>
        <dbReference type="EMBL" id="KDA00663.1"/>
    </source>
</evidence>
<dbReference type="EMBL" id="ARYM01000001">
    <property type="protein sequence ID" value="KDA00663.1"/>
    <property type="molecule type" value="Genomic_DNA"/>
</dbReference>
<dbReference type="PATRIC" id="fig|1280954.3.peg.308"/>
<evidence type="ECO:0000313" key="3">
    <source>
        <dbReference type="Proteomes" id="UP000027100"/>
    </source>
</evidence>
<evidence type="ECO:0000256" key="1">
    <source>
        <dbReference type="SAM" id="SignalP"/>
    </source>
</evidence>
<dbReference type="PROSITE" id="PS51257">
    <property type="entry name" value="PROKAR_LIPOPROTEIN"/>
    <property type="match status" value="1"/>
</dbReference>
<organism evidence="2 3">
    <name type="scientific">Hyphomonas polymorpha PS728</name>
    <dbReference type="NCBI Taxonomy" id="1280954"/>
    <lineage>
        <taxon>Bacteria</taxon>
        <taxon>Pseudomonadati</taxon>
        <taxon>Pseudomonadota</taxon>
        <taxon>Alphaproteobacteria</taxon>
        <taxon>Hyphomonadales</taxon>
        <taxon>Hyphomonadaceae</taxon>
        <taxon>Hyphomonas</taxon>
    </lineage>
</organism>
<reference evidence="2 3" key="1">
    <citation type="journal article" date="2014" name="Antonie Van Leeuwenhoek">
        <title>Hyphomonas beringensis sp. nov. and Hyphomonas chukchiensis sp. nov., isolated from surface seawater of the Bering Sea and Chukchi Sea.</title>
        <authorList>
            <person name="Li C."/>
            <person name="Lai Q."/>
            <person name="Li G."/>
            <person name="Dong C."/>
            <person name="Wang J."/>
            <person name="Liao Y."/>
            <person name="Shao Z."/>
        </authorList>
    </citation>
    <scope>NUCLEOTIDE SEQUENCE [LARGE SCALE GENOMIC DNA]</scope>
    <source>
        <strain evidence="2 3">PS728</strain>
    </source>
</reference>
<dbReference type="eggNOG" id="COG2847">
    <property type="taxonomic scope" value="Bacteria"/>
</dbReference>
<keyword evidence="1" id="KW-0732">Signal</keyword>
<feature type="signal peptide" evidence="1">
    <location>
        <begin position="1"/>
        <end position="22"/>
    </location>
</feature>
<proteinExistence type="predicted"/>
<feature type="chain" id="PRO_5001619944" evidence="1">
    <location>
        <begin position="23"/>
        <end position="192"/>
    </location>
</feature>
<dbReference type="InterPro" id="IPR058248">
    <property type="entry name" value="Lxx211020-like"/>
</dbReference>
<gene>
    <name evidence="2" type="ORF">HPO_01500</name>
</gene>
<keyword evidence="3" id="KW-1185">Reference proteome</keyword>
<dbReference type="InterPro" id="IPR007410">
    <property type="entry name" value="LpqE-like"/>
</dbReference>
<dbReference type="OrthoDB" id="9796962at2"/>
<dbReference type="STRING" id="1280954.HPO_01500"/>
<dbReference type="InterPro" id="IPR036182">
    <property type="entry name" value="PCuAC_sf"/>
</dbReference>
<dbReference type="AlphaFoldDB" id="A0A062VPH5"/>